<dbReference type="InterPro" id="IPR029068">
    <property type="entry name" value="Glyas_Bleomycin-R_OHBP_Dase"/>
</dbReference>
<protein>
    <submittedName>
        <fullName evidence="3">Metallothiol transferase FosB</fullName>
    </submittedName>
</protein>
<dbReference type="Gene3D" id="3.10.180.10">
    <property type="entry name" value="2,3-Dihydroxybiphenyl 1,2-Dioxygenase, domain 1"/>
    <property type="match status" value="1"/>
</dbReference>
<keyword evidence="1" id="KW-0479">Metal-binding</keyword>
<evidence type="ECO:0000313" key="3">
    <source>
        <dbReference type="EMBL" id="WAH38169.1"/>
    </source>
</evidence>
<evidence type="ECO:0000259" key="2">
    <source>
        <dbReference type="PROSITE" id="PS51819"/>
    </source>
</evidence>
<dbReference type="PANTHER" id="PTHR36113:SF6">
    <property type="entry name" value="FOSFOMYCIN RESISTANCE PROTEIN FOSX"/>
    <property type="match status" value="1"/>
</dbReference>
<evidence type="ECO:0000256" key="1">
    <source>
        <dbReference type="ARBA" id="ARBA00022723"/>
    </source>
</evidence>
<name>A0ABY6Z5X8_9BACL</name>
<keyword evidence="3" id="KW-0808">Transferase</keyword>
<dbReference type="PANTHER" id="PTHR36113">
    <property type="entry name" value="LYASE, PUTATIVE-RELATED-RELATED"/>
    <property type="match status" value="1"/>
</dbReference>
<sequence length="152" mass="17065">MKLLGLNHICFSVSNLDKSINFYETVLGGTLLSRGRTTAYLNICGYWVALNEEPDIPRTEIHSSYTHLAFTVNKADFDEAVTHLKAAGAHILPGRERSEQDGHSVYFTDPDGHKLELHNGTLEQRLAYYYHAKPHVSITPAGMKLLREANLK</sequence>
<dbReference type="Pfam" id="PF00903">
    <property type="entry name" value="Glyoxalase"/>
    <property type="match status" value="1"/>
</dbReference>
<proteinExistence type="predicted"/>
<dbReference type="InterPro" id="IPR037523">
    <property type="entry name" value="VOC_core"/>
</dbReference>
<dbReference type="SUPFAM" id="SSF54593">
    <property type="entry name" value="Glyoxalase/Bleomycin resistance protein/Dihydroxybiphenyl dioxygenase"/>
    <property type="match status" value="1"/>
</dbReference>
<gene>
    <name evidence="3" type="primary">fosB</name>
    <name evidence="3" type="ORF">NZD86_06700</name>
</gene>
<evidence type="ECO:0000313" key="4">
    <source>
        <dbReference type="Proteomes" id="UP001164803"/>
    </source>
</evidence>
<reference evidence="3" key="1">
    <citation type="submission" date="2022-08" db="EMBL/GenBank/DDBJ databases">
        <title>Alicyclobacillus dauci DSM2870, complete genome.</title>
        <authorList>
            <person name="Wang Q."/>
            <person name="Cai R."/>
            <person name="Wang Z."/>
        </authorList>
    </citation>
    <scope>NUCLEOTIDE SEQUENCE</scope>
    <source>
        <strain evidence="3">DSM 28700</strain>
    </source>
</reference>
<dbReference type="PROSITE" id="PS51819">
    <property type="entry name" value="VOC"/>
    <property type="match status" value="1"/>
</dbReference>
<dbReference type="InterPro" id="IPR051332">
    <property type="entry name" value="Fosfomycin_Res_Enzymes"/>
</dbReference>
<accession>A0ABY6Z5X8</accession>
<feature type="domain" description="VOC" evidence="2">
    <location>
        <begin position="5"/>
        <end position="120"/>
    </location>
</feature>
<dbReference type="GO" id="GO:0016740">
    <property type="term" value="F:transferase activity"/>
    <property type="evidence" value="ECO:0007669"/>
    <property type="project" value="UniProtKB-KW"/>
</dbReference>
<dbReference type="RefSeq" id="WP_268045730.1">
    <property type="nucleotide sequence ID" value="NZ_CP104064.1"/>
</dbReference>
<organism evidence="3 4">
    <name type="scientific">Alicyclobacillus dauci</name>
    <dbReference type="NCBI Taxonomy" id="1475485"/>
    <lineage>
        <taxon>Bacteria</taxon>
        <taxon>Bacillati</taxon>
        <taxon>Bacillota</taxon>
        <taxon>Bacilli</taxon>
        <taxon>Bacillales</taxon>
        <taxon>Alicyclobacillaceae</taxon>
        <taxon>Alicyclobacillus</taxon>
    </lineage>
</organism>
<dbReference type="Proteomes" id="UP001164803">
    <property type="component" value="Chromosome"/>
</dbReference>
<dbReference type="InterPro" id="IPR004360">
    <property type="entry name" value="Glyas_Fos-R_dOase_dom"/>
</dbReference>
<dbReference type="NCBIfam" id="NF003152">
    <property type="entry name" value="PRK04101.1"/>
    <property type="match status" value="1"/>
</dbReference>
<keyword evidence="4" id="KW-1185">Reference proteome</keyword>
<dbReference type="EMBL" id="CP104064">
    <property type="protein sequence ID" value="WAH38169.1"/>
    <property type="molecule type" value="Genomic_DNA"/>
</dbReference>